<proteinExistence type="predicted"/>
<gene>
    <name evidence="1" type="ORF">HAX54_044819</name>
</gene>
<organism evidence="1 2">
    <name type="scientific">Datura stramonium</name>
    <name type="common">Jimsonweed</name>
    <name type="synonym">Common thornapple</name>
    <dbReference type="NCBI Taxonomy" id="4076"/>
    <lineage>
        <taxon>Eukaryota</taxon>
        <taxon>Viridiplantae</taxon>
        <taxon>Streptophyta</taxon>
        <taxon>Embryophyta</taxon>
        <taxon>Tracheophyta</taxon>
        <taxon>Spermatophyta</taxon>
        <taxon>Magnoliopsida</taxon>
        <taxon>eudicotyledons</taxon>
        <taxon>Gunneridae</taxon>
        <taxon>Pentapetalae</taxon>
        <taxon>asterids</taxon>
        <taxon>lamiids</taxon>
        <taxon>Solanales</taxon>
        <taxon>Solanaceae</taxon>
        <taxon>Solanoideae</taxon>
        <taxon>Datureae</taxon>
        <taxon>Datura</taxon>
    </lineage>
</organism>
<evidence type="ECO:0000313" key="1">
    <source>
        <dbReference type="EMBL" id="MCE3049438.1"/>
    </source>
</evidence>
<keyword evidence="2" id="KW-1185">Reference proteome</keyword>
<feature type="non-terminal residue" evidence="1">
    <location>
        <position position="1"/>
    </location>
</feature>
<accession>A0ABS8WF92</accession>
<protein>
    <submittedName>
        <fullName evidence="1">Uncharacterized protein</fullName>
    </submittedName>
</protein>
<evidence type="ECO:0000313" key="2">
    <source>
        <dbReference type="Proteomes" id="UP000823775"/>
    </source>
</evidence>
<reference evidence="1 2" key="1">
    <citation type="journal article" date="2021" name="BMC Genomics">
        <title>Datura genome reveals duplications of psychoactive alkaloid biosynthetic genes and high mutation rate following tissue culture.</title>
        <authorList>
            <person name="Rajewski A."/>
            <person name="Carter-House D."/>
            <person name="Stajich J."/>
            <person name="Litt A."/>
        </authorList>
    </citation>
    <scope>NUCLEOTIDE SEQUENCE [LARGE SCALE GENOMIC DNA]</scope>
    <source>
        <strain evidence="1">AR-01</strain>
    </source>
</reference>
<dbReference type="Proteomes" id="UP000823775">
    <property type="component" value="Unassembled WGS sequence"/>
</dbReference>
<name>A0ABS8WF92_DATST</name>
<comment type="caution">
    <text evidence="1">The sequence shown here is derived from an EMBL/GenBank/DDBJ whole genome shotgun (WGS) entry which is preliminary data.</text>
</comment>
<sequence length="112" mass="12566">EKNGCSLSSLASWLFHSPLKMISPKSRIISGYLVLWLTNAQISYCGYLMERSCFFPRSRIARLPFLDGMLVLVVDFGTSCGLGLIVEVISRILESAKVLIFELFDLTCLELI</sequence>
<dbReference type="EMBL" id="JACEIK010006884">
    <property type="protein sequence ID" value="MCE3049438.1"/>
    <property type="molecule type" value="Genomic_DNA"/>
</dbReference>